<reference evidence="8 9" key="1">
    <citation type="submission" date="2017-02" db="EMBL/GenBank/DDBJ databases">
        <authorList>
            <person name="Peterson S.W."/>
        </authorList>
    </citation>
    <scope>NUCLEOTIDE SEQUENCE [LARGE SCALE GENOMIC DNA]</scope>
    <source>
        <strain evidence="8 9">LMG 22410</strain>
    </source>
</reference>
<keyword evidence="9" id="KW-1185">Reference proteome</keyword>
<feature type="region of interest" description="Disordered" evidence="7">
    <location>
        <begin position="1"/>
        <end position="20"/>
    </location>
</feature>
<evidence type="ECO:0000313" key="8">
    <source>
        <dbReference type="EMBL" id="SJM46111.1"/>
    </source>
</evidence>
<sequence>MAGRSQSRKARGPKGGKPVAPAKAIKVGVIDYKDVNMLKKFISERGKIRARRITGVSVQEQRLIAKAIKNAREMALLPYSGAGR</sequence>
<gene>
    <name evidence="5" type="primary">rpsR</name>
    <name evidence="8" type="ORF">CZ674_00300</name>
</gene>
<dbReference type="GO" id="GO:0022627">
    <property type="term" value="C:cytosolic small ribosomal subunit"/>
    <property type="evidence" value="ECO:0007669"/>
    <property type="project" value="TreeGrafter"/>
</dbReference>
<dbReference type="NCBIfam" id="TIGR00165">
    <property type="entry name" value="S18"/>
    <property type="match status" value="1"/>
</dbReference>
<dbReference type="HAMAP" id="MF_00270">
    <property type="entry name" value="Ribosomal_bS18"/>
    <property type="match status" value="1"/>
</dbReference>
<dbReference type="InterPro" id="IPR018275">
    <property type="entry name" value="Ribosomal_bS18_CS"/>
</dbReference>
<dbReference type="InterPro" id="IPR001648">
    <property type="entry name" value="Ribosomal_bS18"/>
</dbReference>
<dbReference type="OrthoDB" id="9812008at2"/>
<dbReference type="EMBL" id="FUHU01000003">
    <property type="protein sequence ID" value="SJM46111.1"/>
    <property type="molecule type" value="Genomic_DNA"/>
</dbReference>
<dbReference type="PROSITE" id="PS00057">
    <property type="entry name" value="RIBOSOMAL_S18"/>
    <property type="match status" value="1"/>
</dbReference>
<keyword evidence="3 5" id="KW-0687">Ribonucleoprotein</keyword>
<dbReference type="PANTHER" id="PTHR13479:SF40">
    <property type="entry name" value="SMALL RIBOSOMAL SUBUNIT PROTEIN BS18M"/>
    <property type="match status" value="1"/>
</dbReference>
<feature type="compositionally biased region" description="Basic residues" evidence="7">
    <location>
        <begin position="1"/>
        <end position="14"/>
    </location>
</feature>
<comment type="function">
    <text evidence="5">Binds as a heterodimer with protein bS6 to the central domain of the 16S rRNA, where it helps stabilize the platform of the 30S subunit.</text>
</comment>
<proteinExistence type="inferred from homology"/>
<dbReference type="PRINTS" id="PR00974">
    <property type="entry name" value="RIBOSOMALS18"/>
</dbReference>
<dbReference type="GO" id="GO:0006412">
    <property type="term" value="P:translation"/>
    <property type="evidence" value="ECO:0007669"/>
    <property type="project" value="UniProtKB-UniRule"/>
</dbReference>
<dbReference type="SUPFAM" id="SSF46911">
    <property type="entry name" value="Ribosomal protein S18"/>
    <property type="match status" value="1"/>
</dbReference>
<evidence type="ECO:0000256" key="6">
    <source>
        <dbReference type="RuleBase" id="RU003910"/>
    </source>
</evidence>
<keyword evidence="5" id="KW-0699">rRNA-binding</keyword>
<comment type="similarity">
    <text evidence="1 5 6">Belongs to the bacterial ribosomal protein bS18 family.</text>
</comment>
<comment type="subunit">
    <text evidence="5">Part of the 30S ribosomal subunit. Forms a tight heterodimer with protein bS6.</text>
</comment>
<dbReference type="AlphaFoldDB" id="A0A1R4ER72"/>
<keyword evidence="2 5" id="KW-0689">Ribosomal protein</keyword>
<dbReference type="Pfam" id="PF01084">
    <property type="entry name" value="Ribosomal_S18"/>
    <property type="match status" value="1"/>
</dbReference>
<dbReference type="RefSeq" id="WP_086989938.1">
    <property type="nucleotide sequence ID" value="NZ_FUHU01000003.1"/>
</dbReference>
<protein>
    <recommendedName>
        <fullName evidence="4 5">Small ribosomal subunit protein bS18</fullName>
    </recommendedName>
</protein>
<dbReference type="Proteomes" id="UP000195787">
    <property type="component" value="Unassembled WGS sequence"/>
</dbReference>
<evidence type="ECO:0000256" key="4">
    <source>
        <dbReference type="ARBA" id="ARBA00035141"/>
    </source>
</evidence>
<evidence type="ECO:0000256" key="3">
    <source>
        <dbReference type="ARBA" id="ARBA00023274"/>
    </source>
</evidence>
<dbReference type="PANTHER" id="PTHR13479">
    <property type="entry name" value="30S RIBOSOMAL PROTEIN S18"/>
    <property type="match status" value="1"/>
</dbReference>
<organism evidence="8 9">
    <name type="scientific">Agrococcus casei LMG 22410</name>
    <dbReference type="NCBI Taxonomy" id="1255656"/>
    <lineage>
        <taxon>Bacteria</taxon>
        <taxon>Bacillati</taxon>
        <taxon>Actinomycetota</taxon>
        <taxon>Actinomycetes</taxon>
        <taxon>Micrococcales</taxon>
        <taxon>Microbacteriaceae</taxon>
        <taxon>Agrococcus</taxon>
    </lineage>
</organism>
<evidence type="ECO:0000256" key="2">
    <source>
        <dbReference type="ARBA" id="ARBA00022980"/>
    </source>
</evidence>
<dbReference type="GO" id="GO:0070181">
    <property type="term" value="F:small ribosomal subunit rRNA binding"/>
    <property type="evidence" value="ECO:0007669"/>
    <property type="project" value="TreeGrafter"/>
</dbReference>
<name>A0A1R4ER72_9MICO</name>
<dbReference type="InterPro" id="IPR036870">
    <property type="entry name" value="Ribosomal_bS18_sf"/>
</dbReference>
<dbReference type="GeneID" id="303171651"/>
<evidence type="ECO:0000313" key="9">
    <source>
        <dbReference type="Proteomes" id="UP000195787"/>
    </source>
</evidence>
<accession>A0A1R4ER72</accession>
<dbReference type="GO" id="GO:0003735">
    <property type="term" value="F:structural constituent of ribosome"/>
    <property type="evidence" value="ECO:0007669"/>
    <property type="project" value="InterPro"/>
</dbReference>
<evidence type="ECO:0000256" key="1">
    <source>
        <dbReference type="ARBA" id="ARBA00005589"/>
    </source>
</evidence>
<evidence type="ECO:0000256" key="5">
    <source>
        <dbReference type="HAMAP-Rule" id="MF_00270"/>
    </source>
</evidence>
<dbReference type="Gene3D" id="4.10.640.10">
    <property type="entry name" value="Ribosomal protein S18"/>
    <property type="match status" value="1"/>
</dbReference>
<keyword evidence="5" id="KW-0694">RNA-binding</keyword>
<evidence type="ECO:0000256" key="7">
    <source>
        <dbReference type="SAM" id="MobiDB-lite"/>
    </source>
</evidence>